<evidence type="ECO:0000313" key="2">
    <source>
        <dbReference type="EMBL" id="MPC13946.1"/>
    </source>
</evidence>
<keyword evidence="1" id="KW-0472">Membrane</keyword>
<proteinExistence type="predicted"/>
<accession>A0A5B7D0D2</accession>
<feature type="transmembrane region" description="Helical" evidence="1">
    <location>
        <begin position="203"/>
        <end position="228"/>
    </location>
</feature>
<dbReference type="AlphaFoldDB" id="A0A5B7D0D2"/>
<comment type="caution">
    <text evidence="2">The sequence shown here is derived from an EMBL/GenBank/DDBJ whole genome shotgun (WGS) entry which is preliminary data.</text>
</comment>
<protein>
    <submittedName>
        <fullName evidence="2">Uncharacterized protein</fullName>
    </submittedName>
</protein>
<sequence length="274" mass="30360">MSKLTGQDTAFGDWNETLPGKRCGLLDDFCYSLLHAKRQPSLLVAKPHPAVEGSWKAVKAGWVDGWGAAVSEMAGEGLSGAGWPHQRGESSILTAKILHLMGQLDALLLVTLTTQYSISHHTASDGSDNERLDHLCCHTIQTHLILLLLCARLHLHPLVGLLQSVTTLNQHLNNRIITSKVLLLDGTPLLNLHKDKQSSNGGLILLQLADVSLLLGFLLCLLLLFYLLPFHGQHLHLPLQSVVEMKFIKKKKSIHVINHNLLHQTFLIPLLWFK</sequence>
<keyword evidence="1" id="KW-1133">Transmembrane helix</keyword>
<organism evidence="2 3">
    <name type="scientific">Portunus trituberculatus</name>
    <name type="common">Swimming crab</name>
    <name type="synonym">Neptunus trituberculatus</name>
    <dbReference type="NCBI Taxonomy" id="210409"/>
    <lineage>
        <taxon>Eukaryota</taxon>
        <taxon>Metazoa</taxon>
        <taxon>Ecdysozoa</taxon>
        <taxon>Arthropoda</taxon>
        <taxon>Crustacea</taxon>
        <taxon>Multicrustacea</taxon>
        <taxon>Malacostraca</taxon>
        <taxon>Eumalacostraca</taxon>
        <taxon>Eucarida</taxon>
        <taxon>Decapoda</taxon>
        <taxon>Pleocyemata</taxon>
        <taxon>Brachyura</taxon>
        <taxon>Eubrachyura</taxon>
        <taxon>Portunoidea</taxon>
        <taxon>Portunidae</taxon>
        <taxon>Portuninae</taxon>
        <taxon>Portunus</taxon>
    </lineage>
</organism>
<evidence type="ECO:0000313" key="3">
    <source>
        <dbReference type="Proteomes" id="UP000324222"/>
    </source>
</evidence>
<evidence type="ECO:0000256" key="1">
    <source>
        <dbReference type="SAM" id="Phobius"/>
    </source>
</evidence>
<name>A0A5B7D0D2_PORTR</name>
<dbReference type="Proteomes" id="UP000324222">
    <property type="component" value="Unassembled WGS sequence"/>
</dbReference>
<gene>
    <name evidence="2" type="ORF">E2C01_006696</name>
</gene>
<dbReference type="EMBL" id="VSRR010000318">
    <property type="protein sequence ID" value="MPC13946.1"/>
    <property type="molecule type" value="Genomic_DNA"/>
</dbReference>
<keyword evidence="3" id="KW-1185">Reference proteome</keyword>
<reference evidence="2 3" key="1">
    <citation type="submission" date="2019-05" db="EMBL/GenBank/DDBJ databases">
        <title>Another draft genome of Portunus trituberculatus and its Hox gene families provides insights of decapod evolution.</title>
        <authorList>
            <person name="Jeong J.-H."/>
            <person name="Song I."/>
            <person name="Kim S."/>
            <person name="Choi T."/>
            <person name="Kim D."/>
            <person name="Ryu S."/>
            <person name="Kim W."/>
        </authorList>
    </citation>
    <scope>NUCLEOTIDE SEQUENCE [LARGE SCALE GENOMIC DNA]</scope>
    <source>
        <tissue evidence="2">Muscle</tissue>
    </source>
</reference>
<keyword evidence="1" id="KW-0812">Transmembrane</keyword>